<dbReference type="AlphaFoldDB" id="A0A1J5P2E5"/>
<dbReference type="EMBL" id="MLJW01007808">
    <property type="protein sequence ID" value="OIQ64824.1"/>
    <property type="molecule type" value="Genomic_DNA"/>
</dbReference>
<protein>
    <submittedName>
        <fullName evidence="1">Uncharacterized protein</fullName>
    </submittedName>
</protein>
<sequence>MLGEHFLDIDIGDDGRILLQGADIDLVRSARRIDRAEFLIADQIDGIADGRIVGDTALKFLSFRSAEDFTKQVDRRAGDVIVGGRQILA</sequence>
<evidence type="ECO:0000313" key="1">
    <source>
        <dbReference type="EMBL" id="OIQ64824.1"/>
    </source>
</evidence>
<proteinExistence type="predicted"/>
<organism evidence="1">
    <name type="scientific">mine drainage metagenome</name>
    <dbReference type="NCBI Taxonomy" id="410659"/>
    <lineage>
        <taxon>unclassified sequences</taxon>
        <taxon>metagenomes</taxon>
        <taxon>ecological metagenomes</taxon>
    </lineage>
</organism>
<reference evidence="1" key="1">
    <citation type="submission" date="2016-10" db="EMBL/GenBank/DDBJ databases">
        <title>Sequence of Gallionella enrichment culture.</title>
        <authorList>
            <person name="Poehlein A."/>
            <person name="Muehling M."/>
            <person name="Daniel R."/>
        </authorList>
    </citation>
    <scope>NUCLEOTIDE SEQUENCE</scope>
</reference>
<comment type="caution">
    <text evidence="1">The sequence shown here is derived from an EMBL/GenBank/DDBJ whole genome shotgun (WGS) entry which is preliminary data.</text>
</comment>
<gene>
    <name evidence="1" type="ORF">GALL_536230</name>
</gene>
<name>A0A1J5P2E5_9ZZZZ</name>
<accession>A0A1J5P2E5</accession>